<organism evidence="2">
    <name type="scientific">hydrothermal vent metagenome</name>
    <dbReference type="NCBI Taxonomy" id="652676"/>
    <lineage>
        <taxon>unclassified sequences</taxon>
        <taxon>metagenomes</taxon>
        <taxon>ecological metagenomes</taxon>
    </lineage>
</organism>
<dbReference type="PANTHER" id="PTHR43245">
    <property type="entry name" value="BIFUNCTIONAL POLYMYXIN RESISTANCE PROTEIN ARNA"/>
    <property type="match status" value="1"/>
</dbReference>
<feature type="domain" description="NAD-dependent epimerase/dehydratase" evidence="1">
    <location>
        <begin position="12"/>
        <end position="246"/>
    </location>
</feature>
<reference evidence="2" key="1">
    <citation type="submission" date="2018-06" db="EMBL/GenBank/DDBJ databases">
        <authorList>
            <person name="Zhirakovskaya E."/>
        </authorList>
    </citation>
    <scope>NUCLEOTIDE SEQUENCE</scope>
</reference>
<dbReference type="InterPro" id="IPR036291">
    <property type="entry name" value="NAD(P)-bd_dom_sf"/>
</dbReference>
<dbReference type="SUPFAM" id="SSF51735">
    <property type="entry name" value="NAD(P)-binding Rossmann-fold domains"/>
    <property type="match status" value="1"/>
</dbReference>
<dbReference type="InterPro" id="IPR001509">
    <property type="entry name" value="Epimerase_deHydtase"/>
</dbReference>
<evidence type="ECO:0000313" key="2">
    <source>
        <dbReference type="EMBL" id="VAV84862.1"/>
    </source>
</evidence>
<sequence length="317" mass="33726">MKAGSLTQYCAVVTGAGGLIGRRLVGELLAEGAAVIAIDIELPAGLKEERANYRPLEGELFESLGELASLIEASDRSDTVFFHMAGISHAGRCEADPSSAFEINLTLTLSALEFCKSRNVGDFVFPSTGILYGDALGRPAREDDRAVITGVYGATKLAAEAVVKEYSKCADISATIVRFSNIYGAGSVGGDTVIGTLLAQLRNGEPVKLRDLTPVRDFLYLDDAVEGMISVFKRKHKAEGSIIYNISSGVATSIRELAELATAAISVRDGGIQGDPEESGEDGRSYLVLDNSRIMKETGWSPRRSLRDGLLLSVNDG</sequence>
<proteinExistence type="predicted"/>
<dbReference type="InterPro" id="IPR050177">
    <property type="entry name" value="Lipid_A_modif_metabolic_enz"/>
</dbReference>
<accession>A0A3B0QX24</accession>
<dbReference type="Gene3D" id="3.40.50.720">
    <property type="entry name" value="NAD(P)-binding Rossmann-like Domain"/>
    <property type="match status" value="1"/>
</dbReference>
<evidence type="ECO:0000259" key="1">
    <source>
        <dbReference type="Pfam" id="PF01370"/>
    </source>
</evidence>
<dbReference type="EMBL" id="UOEA01000075">
    <property type="protein sequence ID" value="VAV84862.1"/>
    <property type="molecule type" value="Genomic_DNA"/>
</dbReference>
<dbReference type="PANTHER" id="PTHR43245:SF13">
    <property type="entry name" value="UDP-D-APIOSE_UDP-D-XYLOSE SYNTHASE 2"/>
    <property type="match status" value="1"/>
</dbReference>
<dbReference type="Pfam" id="PF01370">
    <property type="entry name" value="Epimerase"/>
    <property type="match status" value="1"/>
</dbReference>
<name>A0A3B0QX24_9ZZZZ</name>
<dbReference type="AlphaFoldDB" id="A0A3B0QX24"/>
<protein>
    <recommendedName>
        <fullName evidence="1">NAD-dependent epimerase/dehydratase domain-containing protein</fullName>
    </recommendedName>
</protein>
<gene>
    <name evidence="2" type="ORF">MNBD_DELTA01-616</name>
</gene>